<evidence type="ECO:0000259" key="6">
    <source>
        <dbReference type="Pfam" id="PF00151"/>
    </source>
</evidence>
<sequence>SEVLFVYASDNVLKYSELEQEQGVKYLAYARNNLQISVDIRDVSFNDNEPTVFIVHGFESKNLDQPSQLKDDLFRLWLEVERVIIVSWKEYSYGSESTAFQASSDYVNVVQYHVPRLARDIFEKIVHIRKNGANGPIAIIGHGVGAHVAGQTGKLLKKETGYTLDKIIGLDPAVYYFKEHSNSSLQNEDSKNTVRIHTKAYGYGNLSGPNDVKVNGGERQANGEQNSGEEPETVLPDLLKNCISVHSIAVGSATSPKLEQISTDTNGLVAYASEDGTSKDLRRTGKRDMIRPKPVSDLRALLDNANERMISLGWTSPSNDFFDMEIKGYDI</sequence>
<proteinExistence type="inferred from homology"/>
<keyword evidence="3" id="KW-0964">Secreted</keyword>
<dbReference type="AlphaFoldDB" id="A0A9Q0MXR5"/>
<name>A0A9Q0MXR5_9DIPT</name>
<feature type="non-terminal residue" evidence="7">
    <location>
        <position position="331"/>
    </location>
</feature>
<evidence type="ECO:0000256" key="4">
    <source>
        <dbReference type="RuleBase" id="RU004262"/>
    </source>
</evidence>
<dbReference type="Gene3D" id="3.40.50.1820">
    <property type="entry name" value="alpha/beta hydrolase"/>
    <property type="match status" value="1"/>
</dbReference>
<reference evidence="7" key="1">
    <citation type="submission" date="2022-07" db="EMBL/GenBank/DDBJ databases">
        <authorList>
            <person name="Trinca V."/>
            <person name="Uliana J.V.C."/>
            <person name="Torres T.T."/>
            <person name="Ward R.J."/>
            <person name="Monesi N."/>
        </authorList>
    </citation>
    <scope>NUCLEOTIDE SEQUENCE</scope>
    <source>
        <strain evidence="7">HSMRA1968</strain>
        <tissue evidence="7">Whole embryos</tissue>
    </source>
</reference>
<feature type="region of interest" description="Disordered" evidence="5">
    <location>
        <begin position="207"/>
        <end position="232"/>
    </location>
</feature>
<accession>A0A9Q0MXR5</accession>
<protein>
    <submittedName>
        <fullName evidence="7">Pancreatic triacylglycerol lipase</fullName>
    </submittedName>
</protein>
<organism evidence="7 8">
    <name type="scientific">Pseudolycoriella hygida</name>
    <dbReference type="NCBI Taxonomy" id="35572"/>
    <lineage>
        <taxon>Eukaryota</taxon>
        <taxon>Metazoa</taxon>
        <taxon>Ecdysozoa</taxon>
        <taxon>Arthropoda</taxon>
        <taxon>Hexapoda</taxon>
        <taxon>Insecta</taxon>
        <taxon>Pterygota</taxon>
        <taxon>Neoptera</taxon>
        <taxon>Endopterygota</taxon>
        <taxon>Diptera</taxon>
        <taxon>Nematocera</taxon>
        <taxon>Sciaroidea</taxon>
        <taxon>Sciaridae</taxon>
        <taxon>Pseudolycoriella</taxon>
    </lineage>
</organism>
<evidence type="ECO:0000313" key="8">
    <source>
        <dbReference type="Proteomes" id="UP001151699"/>
    </source>
</evidence>
<evidence type="ECO:0000256" key="5">
    <source>
        <dbReference type="SAM" id="MobiDB-lite"/>
    </source>
</evidence>
<dbReference type="InterPro" id="IPR000734">
    <property type="entry name" value="TAG_lipase"/>
</dbReference>
<dbReference type="GO" id="GO:0016298">
    <property type="term" value="F:lipase activity"/>
    <property type="evidence" value="ECO:0007669"/>
    <property type="project" value="InterPro"/>
</dbReference>
<evidence type="ECO:0000256" key="1">
    <source>
        <dbReference type="ARBA" id="ARBA00004613"/>
    </source>
</evidence>
<evidence type="ECO:0000313" key="7">
    <source>
        <dbReference type="EMBL" id="KAJ6639790.1"/>
    </source>
</evidence>
<dbReference type="InterPro" id="IPR013818">
    <property type="entry name" value="Lipase"/>
</dbReference>
<comment type="subcellular location">
    <subcellularLocation>
        <location evidence="1">Secreted</location>
    </subcellularLocation>
</comment>
<dbReference type="SUPFAM" id="SSF53474">
    <property type="entry name" value="alpha/beta-Hydrolases"/>
    <property type="match status" value="1"/>
</dbReference>
<evidence type="ECO:0000256" key="2">
    <source>
        <dbReference type="ARBA" id="ARBA00010701"/>
    </source>
</evidence>
<dbReference type="GO" id="GO:0005615">
    <property type="term" value="C:extracellular space"/>
    <property type="evidence" value="ECO:0007669"/>
    <property type="project" value="TreeGrafter"/>
</dbReference>
<dbReference type="PANTHER" id="PTHR11610">
    <property type="entry name" value="LIPASE"/>
    <property type="match status" value="1"/>
</dbReference>
<evidence type="ECO:0000256" key="3">
    <source>
        <dbReference type="ARBA" id="ARBA00022525"/>
    </source>
</evidence>
<dbReference type="GO" id="GO:0016042">
    <property type="term" value="P:lipid catabolic process"/>
    <property type="evidence" value="ECO:0007669"/>
    <property type="project" value="TreeGrafter"/>
</dbReference>
<dbReference type="GO" id="GO:0017171">
    <property type="term" value="F:serine hydrolase activity"/>
    <property type="evidence" value="ECO:0007669"/>
    <property type="project" value="TreeGrafter"/>
</dbReference>
<gene>
    <name evidence="7" type="primary">PNLIP_2</name>
    <name evidence="7" type="ORF">Bhyg_12537</name>
</gene>
<dbReference type="Proteomes" id="UP001151699">
    <property type="component" value="Chromosome X"/>
</dbReference>
<comment type="similarity">
    <text evidence="2 4">Belongs to the AB hydrolase superfamily. Lipase family.</text>
</comment>
<comment type="caution">
    <text evidence="7">The sequence shown here is derived from an EMBL/GenBank/DDBJ whole genome shotgun (WGS) entry which is preliminary data.</text>
</comment>
<dbReference type="EMBL" id="WJQU01000003">
    <property type="protein sequence ID" value="KAJ6639790.1"/>
    <property type="molecule type" value="Genomic_DNA"/>
</dbReference>
<dbReference type="Pfam" id="PF00151">
    <property type="entry name" value="Lipase"/>
    <property type="match status" value="1"/>
</dbReference>
<keyword evidence="8" id="KW-1185">Reference proteome</keyword>
<feature type="non-terminal residue" evidence="7">
    <location>
        <position position="1"/>
    </location>
</feature>
<dbReference type="InterPro" id="IPR029058">
    <property type="entry name" value="AB_hydrolase_fold"/>
</dbReference>
<feature type="domain" description="Lipase" evidence="6">
    <location>
        <begin position="38"/>
        <end position="218"/>
    </location>
</feature>
<dbReference type="PANTHER" id="PTHR11610:SF173">
    <property type="entry name" value="LIPASE DOMAIN-CONTAINING PROTEIN-RELATED"/>
    <property type="match status" value="1"/>
</dbReference>